<protein>
    <submittedName>
        <fullName evidence="3">Possible lipopolysaccharide biosynthesis protein</fullName>
    </submittedName>
</protein>
<dbReference type="Proteomes" id="UP000006878">
    <property type="component" value="Chromosome"/>
</dbReference>
<feature type="compositionally biased region" description="Basic and acidic residues" evidence="1">
    <location>
        <begin position="488"/>
        <end position="499"/>
    </location>
</feature>
<keyword evidence="2" id="KW-0812">Transmembrane</keyword>
<organism evidence="3 4">
    <name type="scientific">Glutamicibacter arilaitensis (strain DSM 16368 / CIP 108037 / IAM 15318 / JCM 13566 / NCIMB 14258 / Re117)</name>
    <name type="common">Arthrobacter arilaitensis</name>
    <dbReference type="NCBI Taxonomy" id="861360"/>
    <lineage>
        <taxon>Bacteria</taxon>
        <taxon>Bacillati</taxon>
        <taxon>Actinomycetota</taxon>
        <taxon>Actinomycetes</taxon>
        <taxon>Micrococcales</taxon>
        <taxon>Micrococcaceae</taxon>
        <taxon>Glutamicibacter</taxon>
    </lineage>
</organism>
<name>A0ABP1U280_GLUAR</name>
<accession>A0ABP1U280</accession>
<dbReference type="PANTHER" id="PTHR32309:SF31">
    <property type="entry name" value="CAPSULAR EXOPOLYSACCHARIDE FAMILY"/>
    <property type="match status" value="1"/>
</dbReference>
<feature type="transmembrane region" description="Helical" evidence="2">
    <location>
        <begin position="222"/>
        <end position="241"/>
    </location>
</feature>
<dbReference type="PANTHER" id="PTHR32309">
    <property type="entry name" value="TYROSINE-PROTEIN KINASE"/>
    <property type="match status" value="1"/>
</dbReference>
<proteinExistence type="predicted"/>
<dbReference type="RefSeq" id="WP_013348741.1">
    <property type="nucleotide sequence ID" value="NC_014550.1"/>
</dbReference>
<evidence type="ECO:0000256" key="2">
    <source>
        <dbReference type="SAM" id="Phobius"/>
    </source>
</evidence>
<sequence>MSSEESVSLNIFWIIFKRYLPLILIITVLFTLAGVALAFALPKSYVASARVNITPIVSDPFNPTRSASGLLDVTTEEAMASSWIVAKRATEELGDDMHVMTMRQNTEVRADINATTVSISYHAPSESEARAVADALATAYLDFRQEQADSRKARISDQLEDRIESLRPVFNAASGEAKPVVQDQIATIERQLNQLALIDTNGGSVLNPASETGVFSEPSKKLFVAGGGVTGLFAGCVAAFACHRFSRKIRDHNDLQLVGFPALLPTITAPAASHDRVAAHELDLFRTLRERVLNSSPTVRNLLLLDLGNLGLASRLGPQIAAAFAHTSQRVELLVLAPAAEDFPWGLEPYDFRIEQETTDAVFYSSAVLKELSLVVAKPDSNGLAPDPVVTNFVRERMVETDETITRIVSLPRGSFESSKFSAARLADAVVILVPFKATLKSEVKRFGELVADLKKPVLAVFGVRMAKGSRARHMKAEAKQRASSGVERMDSMKEVSTR</sequence>
<dbReference type="EMBL" id="FQ311875">
    <property type="protein sequence ID" value="CBT75600.1"/>
    <property type="molecule type" value="Genomic_DNA"/>
</dbReference>
<dbReference type="InterPro" id="IPR050445">
    <property type="entry name" value="Bact_polysacc_biosynth/exp"/>
</dbReference>
<dbReference type="GeneID" id="303184986"/>
<gene>
    <name evidence="3" type="ordered locus">AARI_13910</name>
</gene>
<feature type="transmembrane region" description="Helical" evidence="2">
    <location>
        <begin position="20"/>
        <end position="41"/>
    </location>
</feature>
<reference evidence="4" key="1">
    <citation type="journal article" date="2010" name="PLoS ONE">
        <title>The Arthrobacter arilaitensis Re117 genome sequence reveals its genetic adaptation to the surface of cheese.</title>
        <authorList>
            <person name="Monnet C."/>
            <person name="Loux V."/>
            <person name="Gibrat J.F."/>
            <person name="Spinnler E."/>
            <person name="Barbe V."/>
            <person name="Vacherie B."/>
            <person name="Gavory F."/>
            <person name="Gourbeyre E."/>
            <person name="Siguier P."/>
            <person name="Chandler M."/>
            <person name="Elleuch R."/>
            <person name="Irlinger F."/>
            <person name="Vallaeys T."/>
        </authorList>
    </citation>
    <scope>NUCLEOTIDE SEQUENCE</scope>
    <source>
        <strain evidence="4">DSM 16368 / CIP 108037 / IAM 15318 / JCM 13566 / Re117</strain>
    </source>
</reference>
<keyword evidence="2" id="KW-0472">Membrane</keyword>
<keyword evidence="2" id="KW-1133">Transmembrane helix</keyword>
<evidence type="ECO:0000256" key="1">
    <source>
        <dbReference type="SAM" id="MobiDB-lite"/>
    </source>
</evidence>
<evidence type="ECO:0000313" key="3">
    <source>
        <dbReference type="EMBL" id="CBT75600.1"/>
    </source>
</evidence>
<reference evidence="4" key="2">
    <citation type="submission" date="2010-07" db="EMBL/GenBank/DDBJ databases">
        <title>Complete genome sequence of Arthrobacter arilaitensis (strain DSM 16368 / CIP 108037 / JCM 13566 / Re117).</title>
        <authorList>
            <person name="Genoscope."/>
        </authorList>
    </citation>
    <scope>NUCLEOTIDE SEQUENCE [LARGE SCALE GENOMIC DNA]</scope>
    <source>
        <strain evidence="4">DSM 16368 / CIP 108037 / IAM 15318 / JCM 13566 / Re117</strain>
    </source>
</reference>
<feature type="region of interest" description="Disordered" evidence="1">
    <location>
        <begin position="473"/>
        <end position="499"/>
    </location>
</feature>
<keyword evidence="4" id="KW-1185">Reference proteome</keyword>
<evidence type="ECO:0000313" key="4">
    <source>
        <dbReference type="Proteomes" id="UP000006878"/>
    </source>
</evidence>